<organism evidence="1 2">
    <name type="scientific">Ruania alkalisoli</name>
    <dbReference type="NCBI Taxonomy" id="2779775"/>
    <lineage>
        <taxon>Bacteria</taxon>
        <taxon>Bacillati</taxon>
        <taxon>Actinomycetota</taxon>
        <taxon>Actinomycetes</taxon>
        <taxon>Micrococcales</taxon>
        <taxon>Ruaniaceae</taxon>
        <taxon>Ruania</taxon>
    </lineage>
</organism>
<reference evidence="1 2" key="1">
    <citation type="submission" date="2020-10" db="EMBL/GenBank/DDBJ databases">
        <title>Haloactinobacterium sp. RN3S43, a bacterium isolated from saline soil.</title>
        <authorList>
            <person name="Sun J.-Q."/>
        </authorList>
    </citation>
    <scope>NUCLEOTIDE SEQUENCE [LARGE SCALE GENOMIC DNA]</scope>
    <source>
        <strain evidence="1 2">RN3S43</strain>
    </source>
</reference>
<accession>A0A7M1SUB0</accession>
<gene>
    <name evidence="1" type="ORF">IM660_16560</name>
</gene>
<proteinExistence type="predicted"/>
<dbReference type="KEGG" id="halt:IM660_16560"/>
<name>A0A7M1SUB0_9MICO</name>
<sequence>MSTGVGFERTPLVNVRSPLLGPDTAPGLAATFATLESWAAEPGTASDIGTEFMQASRTYVTTARPVGAWQS</sequence>
<dbReference type="AlphaFoldDB" id="A0A7M1SUB0"/>
<evidence type="ECO:0000313" key="2">
    <source>
        <dbReference type="Proteomes" id="UP000593758"/>
    </source>
</evidence>
<dbReference type="RefSeq" id="WP_193496891.1">
    <property type="nucleotide sequence ID" value="NZ_CP063169.1"/>
</dbReference>
<dbReference type="EMBL" id="CP063169">
    <property type="protein sequence ID" value="QOR70203.1"/>
    <property type="molecule type" value="Genomic_DNA"/>
</dbReference>
<protein>
    <submittedName>
        <fullName evidence="1">Uncharacterized protein</fullName>
    </submittedName>
</protein>
<keyword evidence="2" id="KW-1185">Reference proteome</keyword>
<dbReference type="Proteomes" id="UP000593758">
    <property type="component" value="Chromosome"/>
</dbReference>
<evidence type="ECO:0000313" key="1">
    <source>
        <dbReference type="EMBL" id="QOR70203.1"/>
    </source>
</evidence>